<keyword evidence="2" id="KW-1185">Reference proteome</keyword>
<dbReference type="Proteomes" id="UP000688137">
    <property type="component" value="Unassembled WGS sequence"/>
</dbReference>
<protein>
    <submittedName>
        <fullName evidence="1">Uncharacterized protein</fullName>
    </submittedName>
</protein>
<dbReference type="PANTHER" id="PTHR30244">
    <property type="entry name" value="TRANSAMINASE"/>
    <property type="match status" value="1"/>
</dbReference>
<dbReference type="GO" id="GO:0008483">
    <property type="term" value="F:transaminase activity"/>
    <property type="evidence" value="ECO:0007669"/>
    <property type="project" value="TreeGrafter"/>
</dbReference>
<dbReference type="Pfam" id="PF01041">
    <property type="entry name" value="DegT_DnrJ_EryC1"/>
    <property type="match status" value="1"/>
</dbReference>
<comment type="caution">
    <text evidence="1">The sequence shown here is derived from an EMBL/GenBank/DDBJ whole genome shotgun (WGS) entry which is preliminary data.</text>
</comment>
<accession>A0A8S1LG65</accession>
<name>A0A8S1LG65_PARPR</name>
<dbReference type="GO" id="GO:0030170">
    <property type="term" value="F:pyridoxal phosphate binding"/>
    <property type="evidence" value="ECO:0007669"/>
    <property type="project" value="TreeGrafter"/>
</dbReference>
<dbReference type="InterPro" id="IPR000653">
    <property type="entry name" value="DegT/StrS_aminotransferase"/>
</dbReference>
<dbReference type="GO" id="GO:0000271">
    <property type="term" value="P:polysaccharide biosynthetic process"/>
    <property type="evidence" value="ECO:0007669"/>
    <property type="project" value="TreeGrafter"/>
</dbReference>
<dbReference type="PANTHER" id="PTHR30244:SF34">
    <property type="entry name" value="DTDP-4-AMINO-4,6-DIDEOXYGALACTOSE TRANSAMINASE"/>
    <property type="match status" value="1"/>
</dbReference>
<sequence length="193" mass="22586">MVQVLRLNGLIPLPIEVDPHTLGCTLDQFKKFYSQRTKGIMISYVFGTKFDSSDIIDWAQSKGLFIMEDEAESFNAPNAKLNPNVEFSTFSFSSIKTYSAFGGSISVIRNNEVLYSKMKAIQETQPKWSQRNQDINQNFQLFEENFKKFNPNDFVKQQNNKKKFKMDFQQFLFYQALQRICSQYYSRIPKKLS</sequence>
<dbReference type="EMBL" id="CAJJDM010000036">
    <property type="protein sequence ID" value="CAD8065451.1"/>
    <property type="molecule type" value="Genomic_DNA"/>
</dbReference>
<evidence type="ECO:0000313" key="2">
    <source>
        <dbReference type="Proteomes" id="UP000688137"/>
    </source>
</evidence>
<proteinExistence type="predicted"/>
<organism evidence="1 2">
    <name type="scientific">Paramecium primaurelia</name>
    <dbReference type="NCBI Taxonomy" id="5886"/>
    <lineage>
        <taxon>Eukaryota</taxon>
        <taxon>Sar</taxon>
        <taxon>Alveolata</taxon>
        <taxon>Ciliophora</taxon>
        <taxon>Intramacronucleata</taxon>
        <taxon>Oligohymenophorea</taxon>
        <taxon>Peniculida</taxon>
        <taxon>Parameciidae</taxon>
        <taxon>Paramecium</taxon>
    </lineage>
</organism>
<gene>
    <name evidence="1" type="ORF">PPRIM_AZ9-3.1.T0370278</name>
</gene>
<evidence type="ECO:0000313" key="1">
    <source>
        <dbReference type="EMBL" id="CAD8065451.1"/>
    </source>
</evidence>
<dbReference type="AlphaFoldDB" id="A0A8S1LG65"/>
<reference evidence="1" key="1">
    <citation type="submission" date="2021-01" db="EMBL/GenBank/DDBJ databases">
        <authorList>
            <consortium name="Genoscope - CEA"/>
            <person name="William W."/>
        </authorList>
    </citation>
    <scope>NUCLEOTIDE SEQUENCE</scope>
</reference>